<dbReference type="EMBL" id="JASGBI010000002">
    <property type="protein sequence ID" value="MDI9240754.1"/>
    <property type="molecule type" value="Genomic_DNA"/>
</dbReference>
<protein>
    <submittedName>
        <fullName evidence="1">Glycoside hydrolase family 104 protein</fullName>
    </submittedName>
</protein>
<gene>
    <name evidence="1" type="ORF">QLQ15_17765</name>
</gene>
<dbReference type="Proteomes" id="UP001321580">
    <property type="component" value="Unassembled WGS sequence"/>
</dbReference>
<name>A0ABT6XL01_9GAMM</name>
<dbReference type="GO" id="GO:0016787">
    <property type="term" value="F:hydrolase activity"/>
    <property type="evidence" value="ECO:0007669"/>
    <property type="project" value="UniProtKB-KW"/>
</dbReference>
<evidence type="ECO:0000313" key="2">
    <source>
        <dbReference type="Proteomes" id="UP001321580"/>
    </source>
</evidence>
<organism evidence="1 2">
    <name type="scientific">Lysobacter stagni</name>
    <dbReference type="NCBI Taxonomy" id="3045172"/>
    <lineage>
        <taxon>Bacteria</taxon>
        <taxon>Pseudomonadati</taxon>
        <taxon>Pseudomonadota</taxon>
        <taxon>Gammaproteobacteria</taxon>
        <taxon>Lysobacterales</taxon>
        <taxon>Lysobacteraceae</taxon>
        <taxon>Lysobacter</taxon>
    </lineage>
</organism>
<dbReference type="InterPro" id="IPR023346">
    <property type="entry name" value="Lysozyme-like_dom_sf"/>
</dbReference>
<dbReference type="RefSeq" id="WP_283214235.1">
    <property type="nucleotide sequence ID" value="NZ_JASGBI010000002.1"/>
</dbReference>
<keyword evidence="2" id="KW-1185">Reference proteome</keyword>
<comment type="caution">
    <text evidence="1">The sequence shown here is derived from an EMBL/GenBank/DDBJ whole genome shotgun (WGS) entry which is preliminary data.</text>
</comment>
<dbReference type="CDD" id="cd00736">
    <property type="entry name" value="lambda_lys-like"/>
    <property type="match status" value="1"/>
</dbReference>
<sequence>MPRITAAQIGAGGANVCAFLDMLAFSEGTAGRGEDGYNVLVGGSLFSSYHAHPERSVWLPRYQVHSTAAGRYQFLRRTWRGLAQQLKLSDFGPESQDLGAVELIRGRKALEDLRAGRFASAIEKCAPEWASLPGAGYGQREHKLESLLRVYLAAGGYSKGK</sequence>
<keyword evidence="1" id="KW-0378">Hydrolase</keyword>
<accession>A0ABT6XL01</accession>
<dbReference type="SUPFAM" id="SSF53955">
    <property type="entry name" value="Lysozyme-like"/>
    <property type="match status" value="1"/>
</dbReference>
<proteinExistence type="predicted"/>
<reference evidence="1 2" key="1">
    <citation type="submission" date="2023-05" db="EMBL/GenBank/DDBJ databases">
        <title>Lysobacter sp. strain LF1 Genome sequencing and assembly.</title>
        <authorList>
            <person name="Jung Y."/>
        </authorList>
    </citation>
    <scope>NUCLEOTIDE SEQUENCE [LARGE SCALE GENOMIC DNA]</scope>
    <source>
        <strain evidence="1 2">LF1</strain>
    </source>
</reference>
<evidence type="ECO:0000313" key="1">
    <source>
        <dbReference type="EMBL" id="MDI9240754.1"/>
    </source>
</evidence>
<dbReference type="Gene3D" id="1.10.530.10">
    <property type="match status" value="1"/>
</dbReference>